<dbReference type="Proteomes" id="UP000584824">
    <property type="component" value="Unassembled WGS sequence"/>
</dbReference>
<dbReference type="PANTHER" id="PTHR30222:SF17">
    <property type="entry name" value="SPERMIDINE_PUTRESCINE-BINDING PERIPLASMIC PROTEIN"/>
    <property type="match status" value="1"/>
</dbReference>
<evidence type="ECO:0000313" key="7">
    <source>
        <dbReference type="Proteomes" id="UP000584824"/>
    </source>
</evidence>
<name>A0A7W6P355_9HYPH</name>
<comment type="caution">
    <text evidence="6">The sequence shown here is derived from an EMBL/GenBank/DDBJ whole genome shotgun (WGS) entry which is preliminary data.</text>
</comment>
<keyword evidence="2" id="KW-0813">Transport</keyword>
<protein>
    <submittedName>
        <fullName evidence="6">Spermidine/putrescine transport system substrate-binding protein</fullName>
    </submittedName>
</protein>
<comment type="subcellular location">
    <subcellularLocation>
        <location evidence="1">Periplasm</location>
    </subcellularLocation>
</comment>
<dbReference type="Gene3D" id="3.40.190.10">
    <property type="entry name" value="Periplasmic binding protein-like II"/>
    <property type="match status" value="2"/>
</dbReference>
<keyword evidence="3 5" id="KW-0732">Signal</keyword>
<dbReference type="PANTHER" id="PTHR30222">
    <property type="entry name" value="SPERMIDINE/PUTRESCINE-BINDING PERIPLASMIC PROTEIN"/>
    <property type="match status" value="1"/>
</dbReference>
<dbReference type="AlphaFoldDB" id="A0A7W6P355"/>
<feature type="chain" id="PRO_5030864873" evidence="5">
    <location>
        <begin position="32"/>
        <end position="359"/>
    </location>
</feature>
<dbReference type="InterPro" id="IPR001188">
    <property type="entry name" value="Sperm_putr-bd"/>
</dbReference>
<evidence type="ECO:0000256" key="5">
    <source>
        <dbReference type="SAM" id="SignalP"/>
    </source>
</evidence>
<keyword evidence="7" id="KW-1185">Reference proteome</keyword>
<dbReference type="RefSeq" id="WP_210287339.1">
    <property type="nucleotide sequence ID" value="NZ_JACIDU010000019.1"/>
</dbReference>
<dbReference type="InterPro" id="IPR006059">
    <property type="entry name" value="SBP"/>
</dbReference>
<evidence type="ECO:0000313" key="6">
    <source>
        <dbReference type="EMBL" id="MBB4105338.1"/>
    </source>
</evidence>
<evidence type="ECO:0000256" key="4">
    <source>
        <dbReference type="ARBA" id="ARBA00022764"/>
    </source>
</evidence>
<dbReference type="InterPro" id="IPR006311">
    <property type="entry name" value="TAT_signal"/>
</dbReference>
<dbReference type="GO" id="GO:0019808">
    <property type="term" value="F:polyamine binding"/>
    <property type="evidence" value="ECO:0007669"/>
    <property type="project" value="InterPro"/>
</dbReference>
<dbReference type="EMBL" id="JACIDU010000019">
    <property type="protein sequence ID" value="MBB4105338.1"/>
    <property type="molecule type" value="Genomic_DNA"/>
</dbReference>
<organism evidence="6 7">
    <name type="scientific">Allorhizobium borbori</name>
    <dbReference type="NCBI Taxonomy" id="485907"/>
    <lineage>
        <taxon>Bacteria</taxon>
        <taxon>Pseudomonadati</taxon>
        <taxon>Pseudomonadota</taxon>
        <taxon>Alphaproteobacteria</taxon>
        <taxon>Hyphomicrobiales</taxon>
        <taxon>Rhizobiaceae</taxon>
        <taxon>Rhizobium/Agrobacterium group</taxon>
        <taxon>Allorhizobium</taxon>
    </lineage>
</organism>
<dbReference type="PROSITE" id="PS51318">
    <property type="entry name" value="TAT"/>
    <property type="match status" value="1"/>
</dbReference>
<sequence>MNFQINRRGLLKTAAAGAAFGALQPFNRAFAATDLVWMTWENLAKDDYLAAFLKGGDVSLTKNFIGTDDEQFAKLRAGGASSVDLITPGLDKVEYYVASDLLQPIDFAKVPNAALLYDTFKKTDLGKKDGKTYGIPFYWGINPIVYRADLMDGEPDWSVFFEGDKYKGKLAMRDYALEGIMIAALYLGIPKDKMFDMDDKELAEVKKALLAQKKLLRTYWNSIGDLTNLFASGEVVCAFSWVPPYYDLSARGLKMGMAKPKAGVIGWCDTIAVPKGVEGEKLDKVFSLVNYLLGPEYGEKLAFGGPYAQGTSAALDKLPDEQKEKIFVKDLSIMDSFVWKKNPARYNDWVALWNEVKAS</sequence>
<evidence type="ECO:0000256" key="3">
    <source>
        <dbReference type="ARBA" id="ARBA00022729"/>
    </source>
</evidence>
<dbReference type="Pfam" id="PF13416">
    <property type="entry name" value="SBP_bac_8"/>
    <property type="match status" value="1"/>
</dbReference>
<reference evidence="6 7" key="1">
    <citation type="submission" date="2020-08" db="EMBL/GenBank/DDBJ databases">
        <title>Genomic Encyclopedia of Type Strains, Phase IV (KMG-IV): sequencing the most valuable type-strain genomes for metagenomic binning, comparative biology and taxonomic classification.</title>
        <authorList>
            <person name="Goeker M."/>
        </authorList>
    </citation>
    <scope>NUCLEOTIDE SEQUENCE [LARGE SCALE GENOMIC DNA]</scope>
    <source>
        <strain evidence="6 7">DSM 26385</strain>
    </source>
</reference>
<proteinExistence type="predicted"/>
<gene>
    <name evidence="6" type="ORF">GGQ66_003925</name>
</gene>
<keyword evidence="4" id="KW-0574">Periplasm</keyword>
<accession>A0A7W6P355</accession>
<dbReference type="PRINTS" id="PR00909">
    <property type="entry name" value="SPERMDNBNDNG"/>
</dbReference>
<evidence type="ECO:0000256" key="1">
    <source>
        <dbReference type="ARBA" id="ARBA00004418"/>
    </source>
</evidence>
<evidence type="ECO:0000256" key="2">
    <source>
        <dbReference type="ARBA" id="ARBA00022448"/>
    </source>
</evidence>
<dbReference type="GO" id="GO:0015846">
    <property type="term" value="P:polyamine transport"/>
    <property type="evidence" value="ECO:0007669"/>
    <property type="project" value="InterPro"/>
</dbReference>
<feature type="signal peptide" evidence="5">
    <location>
        <begin position="1"/>
        <end position="31"/>
    </location>
</feature>
<dbReference type="GO" id="GO:0042597">
    <property type="term" value="C:periplasmic space"/>
    <property type="evidence" value="ECO:0007669"/>
    <property type="project" value="UniProtKB-SubCell"/>
</dbReference>
<dbReference type="SUPFAM" id="SSF53850">
    <property type="entry name" value="Periplasmic binding protein-like II"/>
    <property type="match status" value="1"/>
</dbReference>